<accession>A0A238BSG9</accession>
<keyword evidence="3" id="KW-1185">Reference proteome</keyword>
<organism evidence="2 3">
    <name type="scientific">Onchocerca flexuosa</name>
    <dbReference type="NCBI Taxonomy" id="387005"/>
    <lineage>
        <taxon>Eukaryota</taxon>
        <taxon>Metazoa</taxon>
        <taxon>Ecdysozoa</taxon>
        <taxon>Nematoda</taxon>
        <taxon>Chromadorea</taxon>
        <taxon>Rhabditida</taxon>
        <taxon>Spirurina</taxon>
        <taxon>Spiruromorpha</taxon>
        <taxon>Filarioidea</taxon>
        <taxon>Onchocercidae</taxon>
        <taxon>Onchocerca</taxon>
    </lineage>
</organism>
<dbReference type="Proteomes" id="UP000242913">
    <property type="component" value="Unassembled WGS sequence"/>
</dbReference>
<reference evidence="2 3" key="1">
    <citation type="submission" date="2015-12" db="EMBL/GenBank/DDBJ databases">
        <title>Draft genome of the nematode, Onchocerca flexuosa.</title>
        <authorList>
            <person name="Mitreva M."/>
        </authorList>
    </citation>
    <scope>NUCLEOTIDE SEQUENCE [LARGE SCALE GENOMIC DNA]</scope>
    <source>
        <strain evidence="2">Red Deer</strain>
    </source>
</reference>
<evidence type="ECO:0000313" key="3">
    <source>
        <dbReference type="Proteomes" id="UP000242913"/>
    </source>
</evidence>
<evidence type="ECO:0000256" key="1">
    <source>
        <dbReference type="SAM" id="MobiDB-lite"/>
    </source>
</evidence>
<sequence length="100" mass="11458">MDMPSSSRSIGKRGIKNDGQVSRGAKRRCFKKDQLKEDVGNDDSDEEKSCREWKEDEDIPFPKNLCDDVTRIYEDVMSRYRNMIDAEGPISIAISVVQIN</sequence>
<name>A0A238BSG9_9BILA</name>
<dbReference type="AlphaFoldDB" id="A0A238BSG9"/>
<feature type="region of interest" description="Disordered" evidence="1">
    <location>
        <begin position="1"/>
        <end position="53"/>
    </location>
</feature>
<gene>
    <name evidence="2" type="ORF">X798_04722</name>
</gene>
<proteinExistence type="predicted"/>
<dbReference type="EMBL" id="KZ270011">
    <property type="protein sequence ID" value="OZC08243.1"/>
    <property type="molecule type" value="Genomic_DNA"/>
</dbReference>
<protein>
    <submittedName>
        <fullName evidence="2">Uncharacterized protein</fullName>
    </submittedName>
</protein>
<evidence type="ECO:0000313" key="2">
    <source>
        <dbReference type="EMBL" id="OZC08243.1"/>
    </source>
</evidence>